<feature type="non-terminal residue" evidence="2">
    <location>
        <position position="1"/>
    </location>
</feature>
<evidence type="ECO:0000313" key="2">
    <source>
        <dbReference type="EMBL" id="PBK90455.1"/>
    </source>
</evidence>
<dbReference type="OrthoDB" id="3221862at2759"/>
<dbReference type="AlphaFoldDB" id="A0A2H3D5C4"/>
<dbReference type="OMA" id="AECACAV"/>
<name>A0A2H3D5C4_ARMGA</name>
<dbReference type="Proteomes" id="UP000217790">
    <property type="component" value="Unassembled WGS sequence"/>
</dbReference>
<reference evidence="3" key="1">
    <citation type="journal article" date="2017" name="Nat. Ecol. Evol.">
        <title>Genome expansion and lineage-specific genetic innovations in the forest pathogenic fungi Armillaria.</title>
        <authorList>
            <person name="Sipos G."/>
            <person name="Prasanna A.N."/>
            <person name="Walter M.C."/>
            <person name="O'Connor E."/>
            <person name="Balint B."/>
            <person name="Krizsan K."/>
            <person name="Kiss B."/>
            <person name="Hess J."/>
            <person name="Varga T."/>
            <person name="Slot J."/>
            <person name="Riley R."/>
            <person name="Boka B."/>
            <person name="Rigling D."/>
            <person name="Barry K."/>
            <person name="Lee J."/>
            <person name="Mihaltcheva S."/>
            <person name="LaButti K."/>
            <person name="Lipzen A."/>
            <person name="Waldron R."/>
            <person name="Moloney N.M."/>
            <person name="Sperisen C."/>
            <person name="Kredics L."/>
            <person name="Vagvoelgyi C."/>
            <person name="Patrignani A."/>
            <person name="Fitzpatrick D."/>
            <person name="Nagy I."/>
            <person name="Doyle S."/>
            <person name="Anderson J.B."/>
            <person name="Grigoriev I.V."/>
            <person name="Gueldener U."/>
            <person name="Muensterkoetter M."/>
            <person name="Nagy L.G."/>
        </authorList>
    </citation>
    <scope>NUCLEOTIDE SEQUENCE [LARGE SCALE GENOMIC DNA]</scope>
    <source>
        <strain evidence="3">Ar21-2</strain>
    </source>
</reference>
<dbReference type="EMBL" id="KZ293665">
    <property type="protein sequence ID" value="PBK90455.1"/>
    <property type="molecule type" value="Genomic_DNA"/>
</dbReference>
<evidence type="ECO:0000313" key="3">
    <source>
        <dbReference type="Proteomes" id="UP000217790"/>
    </source>
</evidence>
<sequence length="239" mass="26585">IVSAFCEASSLDAFKEAGCAVCGQLTPMKSLNNIQHVHRFLDILDNPDVTQKEHFHEMDPVTHFDEPVIDKSTSFICLSCCASVCKGIVPHTALSNGLWIGEVPDVLKKLSFVEKLLVAQVCHNCCFVKVSMASSGHPKIGPCKMISYVILFESPVAKIYDVLPSPHSDLDEVLAILFTGPNQPTEDDLKYTPLLVHHNIVINTLTWLCHNHIDYRHVKISTDNLNQYTNNSALVEVIY</sequence>
<protein>
    <recommendedName>
        <fullName evidence="1">DUF6570 domain-containing protein</fullName>
    </recommendedName>
</protein>
<dbReference type="InParanoid" id="A0A2H3D5C4"/>
<proteinExistence type="predicted"/>
<gene>
    <name evidence="2" type="ORF">ARMGADRAFT_934342</name>
</gene>
<organism evidence="2 3">
    <name type="scientific">Armillaria gallica</name>
    <name type="common">Bulbous honey fungus</name>
    <name type="synonym">Armillaria bulbosa</name>
    <dbReference type="NCBI Taxonomy" id="47427"/>
    <lineage>
        <taxon>Eukaryota</taxon>
        <taxon>Fungi</taxon>
        <taxon>Dikarya</taxon>
        <taxon>Basidiomycota</taxon>
        <taxon>Agaricomycotina</taxon>
        <taxon>Agaricomycetes</taxon>
        <taxon>Agaricomycetidae</taxon>
        <taxon>Agaricales</taxon>
        <taxon>Marasmiineae</taxon>
        <taxon>Physalacriaceae</taxon>
        <taxon>Armillaria</taxon>
    </lineage>
</organism>
<accession>A0A2H3D5C4</accession>
<evidence type="ECO:0000259" key="1">
    <source>
        <dbReference type="Pfam" id="PF20209"/>
    </source>
</evidence>
<dbReference type="Pfam" id="PF20209">
    <property type="entry name" value="DUF6570"/>
    <property type="match status" value="1"/>
</dbReference>
<feature type="domain" description="DUF6570" evidence="1">
    <location>
        <begin position="88"/>
        <end position="226"/>
    </location>
</feature>
<dbReference type="InterPro" id="IPR046700">
    <property type="entry name" value="DUF6570"/>
</dbReference>
<keyword evidence="3" id="KW-1185">Reference proteome</keyword>